<evidence type="ECO:0000256" key="8">
    <source>
        <dbReference type="ARBA" id="ARBA00023163"/>
    </source>
</evidence>
<dbReference type="GO" id="GO:0006417">
    <property type="term" value="P:regulation of translation"/>
    <property type="evidence" value="ECO:0007669"/>
    <property type="project" value="TreeGrafter"/>
</dbReference>
<evidence type="ECO:0000256" key="7">
    <source>
        <dbReference type="ARBA" id="ARBA00023136"/>
    </source>
</evidence>
<organism evidence="14 15">
    <name type="scientific">Kribbella sindirgiensis</name>
    <dbReference type="NCBI Taxonomy" id="1124744"/>
    <lineage>
        <taxon>Bacteria</taxon>
        <taxon>Bacillati</taxon>
        <taxon>Actinomycetota</taxon>
        <taxon>Actinomycetes</taxon>
        <taxon>Propionibacteriales</taxon>
        <taxon>Kribbellaceae</taxon>
        <taxon>Kribbella</taxon>
    </lineage>
</organism>
<evidence type="ECO:0000256" key="10">
    <source>
        <dbReference type="ARBA" id="ARBA00030803"/>
    </source>
</evidence>
<protein>
    <recommendedName>
        <fullName evidence="10">Regulator of SigK</fullName>
    </recommendedName>
    <alternativeName>
        <fullName evidence="9">Sigma-K anti-sigma factor RskA</fullName>
    </alternativeName>
</protein>
<evidence type="ECO:0000256" key="12">
    <source>
        <dbReference type="SAM" id="Phobius"/>
    </source>
</evidence>
<keyword evidence="15" id="KW-1185">Reference proteome</keyword>
<dbReference type="RefSeq" id="WP_131287123.1">
    <property type="nucleotide sequence ID" value="NZ_SJKA01000004.1"/>
</dbReference>
<evidence type="ECO:0000313" key="14">
    <source>
        <dbReference type="EMBL" id="TCC34629.1"/>
    </source>
</evidence>
<dbReference type="GO" id="GO:0016989">
    <property type="term" value="F:sigma factor antagonist activity"/>
    <property type="evidence" value="ECO:0007669"/>
    <property type="project" value="TreeGrafter"/>
</dbReference>
<dbReference type="Proteomes" id="UP000292695">
    <property type="component" value="Unassembled WGS sequence"/>
</dbReference>
<gene>
    <name evidence="14" type="ORF">E0H50_11960</name>
</gene>
<evidence type="ECO:0000256" key="6">
    <source>
        <dbReference type="ARBA" id="ARBA00023015"/>
    </source>
</evidence>
<keyword evidence="3" id="KW-1003">Cell membrane</keyword>
<dbReference type="InterPro" id="IPR041916">
    <property type="entry name" value="Anti_sigma_zinc_sf"/>
</dbReference>
<name>A0A4R0INW9_9ACTN</name>
<dbReference type="AlphaFoldDB" id="A0A4R0INW9"/>
<evidence type="ECO:0000256" key="5">
    <source>
        <dbReference type="ARBA" id="ARBA00022989"/>
    </source>
</evidence>
<accession>A0A4R0INW9</accession>
<feature type="domain" description="Anti-sigma K factor RskA C-terminal" evidence="13">
    <location>
        <begin position="85"/>
        <end position="209"/>
    </location>
</feature>
<sequence>MHVDEEQLARWAVEGDAPDPAAADHLRSCDRCQAELDELRRVSDLAHSLPSMEQPSDEVWTRITGELDSTEQVGPERRFRSRTLAAAAAVAAVAGAGIGVGATLVATDEETPATPTAIRLEPLAGKSGTGSAGIVQVSGAEELKVSASGLAAGPGFYEVWLINTDGKRMVSLGVLNPQAGGTFQIPTGATAQGYRIVDISLEPEDGNPEHSHDSLIRGTLPS</sequence>
<evidence type="ECO:0000256" key="2">
    <source>
        <dbReference type="ARBA" id="ARBA00004236"/>
    </source>
</evidence>
<feature type="region of interest" description="Disordered" evidence="11">
    <location>
        <begin position="1"/>
        <end position="22"/>
    </location>
</feature>
<evidence type="ECO:0000313" key="15">
    <source>
        <dbReference type="Proteomes" id="UP000292695"/>
    </source>
</evidence>
<dbReference type="GO" id="GO:0005886">
    <property type="term" value="C:plasma membrane"/>
    <property type="evidence" value="ECO:0007669"/>
    <property type="project" value="UniProtKB-SubCell"/>
</dbReference>
<keyword evidence="4 12" id="KW-0812">Transmembrane</keyword>
<keyword evidence="7 12" id="KW-0472">Membrane</keyword>
<reference evidence="14 15" key="1">
    <citation type="submission" date="2019-02" db="EMBL/GenBank/DDBJ databases">
        <title>Kribbella capetownensis sp. nov. and Kribbella speibonae sp. nov., isolated from soil.</title>
        <authorList>
            <person name="Curtis S.M."/>
            <person name="Norton I."/>
            <person name="Everest G.J."/>
            <person name="Meyers P.R."/>
        </authorList>
    </citation>
    <scope>NUCLEOTIDE SEQUENCE [LARGE SCALE GENOMIC DNA]</scope>
    <source>
        <strain evidence="14 15">DSM 27082</strain>
    </source>
</reference>
<dbReference type="InterPro" id="IPR018764">
    <property type="entry name" value="RskA_C"/>
</dbReference>
<dbReference type="PANTHER" id="PTHR37461">
    <property type="entry name" value="ANTI-SIGMA-K FACTOR RSKA"/>
    <property type="match status" value="1"/>
</dbReference>
<comment type="caution">
    <text evidence="14">The sequence shown here is derived from an EMBL/GenBank/DDBJ whole genome shotgun (WGS) entry which is preliminary data.</text>
</comment>
<dbReference type="Pfam" id="PF10099">
    <property type="entry name" value="RskA_C"/>
    <property type="match status" value="1"/>
</dbReference>
<proteinExistence type="predicted"/>
<evidence type="ECO:0000256" key="3">
    <source>
        <dbReference type="ARBA" id="ARBA00022475"/>
    </source>
</evidence>
<comment type="subcellular location">
    <subcellularLocation>
        <location evidence="2">Cell membrane</location>
    </subcellularLocation>
    <subcellularLocation>
        <location evidence="1">Membrane</location>
        <topology evidence="1">Single-pass membrane protein</topology>
    </subcellularLocation>
</comment>
<evidence type="ECO:0000256" key="11">
    <source>
        <dbReference type="SAM" id="MobiDB-lite"/>
    </source>
</evidence>
<dbReference type="InterPro" id="IPR051474">
    <property type="entry name" value="Anti-sigma-K/W_factor"/>
</dbReference>
<keyword evidence="8" id="KW-0804">Transcription</keyword>
<evidence type="ECO:0000256" key="9">
    <source>
        <dbReference type="ARBA" id="ARBA00029829"/>
    </source>
</evidence>
<dbReference type="Gene3D" id="1.10.10.1320">
    <property type="entry name" value="Anti-sigma factor, zinc-finger domain"/>
    <property type="match status" value="1"/>
</dbReference>
<dbReference type="PANTHER" id="PTHR37461:SF1">
    <property type="entry name" value="ANTI-SIGMA-K FACTOR RSKA"/>
    <property type="match status" value="1"/>
</dbReference>
<evidence type="ECO:0000256" key="4">
    <source>
        <dbReference type="ARBA" id="ARBA00022692"/>
    </source>
</evidence>
<feature type="transmembrane region" description="Helical" evidence="12">
    <location>
        <begin position="84"/>
        <end position="106"/>
    </location>
</feature>
<keyword evidence="5 12" id="KW-1133">Transmembrane helix</keyword>
<dbReference type="OrthoDB" id="4328740at2"/>
<evidence type="ECO:0000256" key="1">
    <source>
        <dbReference type="ARBA" id="ARBA00004167"/>
    </source>
</evidence>
<dbReference type="EMBL" id="SJKA01000004">
    <property type="protein sequence ID" value="TCC34629.1"/>
    <property type="molecule type" value="Genomic_DNA"/>
</dbReference>
<feature type="region of interest" description="Disordered" evidence="11">
    <location>
        <begin position="201"/>
        <end position="222"/>
    </location>
</feature>
<evidence type="ECO:0000259" key="13">
    <source>
        <dbReference type="Pfam" id="PF10099"/>
    </source>
</evidence>
<keyword evidence="6" id="KW-0805">Transcription regulation</keyword>